<protein>
    <recommendedName>
        <fullName evidence="2">alpha-glucosidase</fullName>
        <ecNumber evidence="2">3.2.1.20</ecNumber>
    </recommendedName>
</protein>
<keyword evidence="4" id="KW-1133">Transmembrane helix</keyword>
<dbReference type="EC" id="3.2.1.20" evidence="2"/>
<feature type="compositionally biased region" description="Basic and acidic residues" evidence="3">
    <location>
        <begin position="9"/>
        <end position="20"/>
    </location>
</feature>
<dbReference type="Gene3D" id="2.60.40.1180">
    <property type="entry name" value="Golgi alpha-mannosidase II"/>
    <property type="match status" value="1"/>
</dbReference>
<keyword evidence="4" id="KW-0812">Transmembrane</keyword>
<dbReference type="InterPro" id="IPR006047">
    <property type="entry name" value="GH13_cat_dom"/>
</dbReference>
<dbReference type="SMART" id="SM00642">
    <property type="entry name" value="Aamy"/>
    <property type="match status" value="1"/>
</dbReference>
<feature type="transmembrane region" description="Helical" evidence="4">
    <location>
        <begin position="96"/>
        <end position="119"/>
    </location>
</feature>
<dbReference type="Proteomes" id="UP000694941">
    <property type="component" value="Unplaced"/>
</dbReference>
<organism evidence="6 7">
    <name type="scientific">Limulus polyphemus</name>
    <name type="common">Atlantic horseshoe crab</name>
    <dbReference type="NCBI Taxonomy" id="6850"/>
    <lineage>
        <taxon>Eukaryota</taxon>
        <taxon>Metazoa</taxon>
        <taxon>Ecdysozoa</taxon>
        <taxon>Arthropoda</taxon>
        <taxon>Chelicerata</taxon>
        <taxon>Merostomata</taxon>
        <taxon>Xiphosura</taxon>
        <taxon>Limulidae</taxon>
        <taxon>Limulus</taxon>
    </lineage>
</organism>
<evidence type="ECO:0000313" key="6">
    <source>
        <dbReference type="Proteomes" id="UP000694941"/>
    </source>
</evidence>
<keyword evidence="6" id="KW-1185">Reference proteome</keyword>
<name>A0ABM1BQ47_LIMPO</name>
<evidence type="ECO:0000256" key="2">
    <source>
        <dbReference type="ARBA" id="ARBA00012741"/>
    </source>
</evidence>
<sequence length="677" mass="76407">MENENYKGAAREESEVEIKDQPGPYVEPELDEEAAVKERLTSDDPTKVKFSPEKGHADENGEAKVDIENVQNFVGLGKEELMKYANDPFWIRLRMLLFILFWVLWVAMLIGAVIIIVLAPRCPPPPQREWWQKSSIYQVYVKSFKDSNGDGVGDLKGLTSKLDYFDSLGVKALALNPIYPSGSEVGGYDITNHTDINTDYGTMADFEDLLNKMKDKDMKIILDFVPNHSSNNHWWFQQSEKRVDPYTDYYVWADPKPSPDGGRKEPNNWKSVDGGSAWEWSSVRGQYYLHQFKVSEADLNLRNEIVKEELVDILMFWLNKGVDGFRINDVSYLFEDEMLKDEPLSGDTDAGSDDYSSLNHIYTRGLPETFNLLKEWKEILLNFSDTSSSYSVMILDAKDDLNTTKLYYGTSSEPLADIPCNYELLKLNEDSTAQDLYNAMSSWMQLLSSMVWPNWVLGTLDTPRLANRIGHDLLDGMHMVTMLAKGTPLTFFGDELGMEDSPDRFSDFSKITKKGGTQKVDPSPMQWSGEPFAGFTNSSSASLPMGLNYTSVNVEEEDKEDYSHLKIFMKLNKLRGEKAIKFGLMEFPVITDNIFSMIRVLKGVPGYLVVMNMGDNSTTVNFKGTNEHLPDTAEVELHSSNVKSGALTSSGHTKIQLSSVPLGPKQAAVLNIVPKFE</sequence>
<dbReference type="PANTHER" id="PTHR10357:SF179">
    <property type="entry name" value="NEUTRAL AND BASIC AMINO ACID TRANSPORT PROTEIN RBAT"/>
    <property type="match status" value="1"/>
</dbReference>
<proteinExistence type="predicted"/>
<evidence type="ECO:0000256" key="3">
    <source>
        <dbReference type="SAM" id="MobiDB-lite"/>
    </source>
</evidence>
<dbReference type="InterPro" id="IPR017853">
    <property type="entry name" value="GH"/>
</dbReference>
<dbReference type="RefSeq" id="XP_013786502.1">
    <property type="nucleotide sequence ID" value="XM_013931048.2"/>
</dbReference>
<dbReference type="PANTHER" id="PTHR10357">
    <property type="entry name" value="ALPHA-AMYLASE FAMILY MEMBER"/>
    <property type="match status" value="1"/>
</dbReference>
<dbReference type="Gene3D" id="3.20.20.80">
    <property type="entry name" value="Glycosidases"/>
    <property type="match status" value="1"/>
</dbReference>
<evidence type="ECO:0000313" key="8">
    <source>
        <dbReference type="RefSeq" id="XP_022254812.1"/>
    </source>
</evidence>
<dbReference type="InterPro" id="IPR013780">
    <property type="entry name" value="Glyco_hydro_b"/>
</dbReference>
<dbReference type="InterPro" id="IPR031984">
    <property type="entry name" value="SLC3A2_N"/>
</dbReference>
<dbReference type="SUPFAM" id="SSF51445">
    <property type="entry name" value="(Trans)glycosidases"/>
    <property type="match status" value="1"/>
</dbReference>
<comment type="catalytic activity">
    <reaction evidence="1">
        <text>Hydrolysis of terminal, non-reducing (1-&gt;4)-linked alpha-D-glucose residues with release of alpha-D-glucose.</text>
        <dbReference type="EC" id="3.2.1.20"/>
    </reaction>
</comment>
<dbReference type="RefSeq" id="XP_022254812.1">
    <property type="nucleotide sequence ID" value="XM_022399104.1"/>
</dbReference>
<keyword evidence="4" id="KW-0472">Membrane</keyword>
<feature type="domain" description="Glycosyl hydrolase family 13 catalytic" evidence="5">
    <location>
        <begin position="138"/>
        <end position="575"/>
    </location>
</feature>
<dbReference type="Pfam" id="PF00128">
    <property type="entry name" value="Alpha-amylase"/>
    <property type="match status" value="1"/>
</dbReference>
<evidence type="ECO:0000256" key="4">
    <source>
        <dbReference type="SAM" id="Phobius"/>
    </source>
</evidence>
<reference evidence="7 8" key="1">
    <citation type="submission" date="2025-05" db="UniProtKB">
        <authorList>
            <consortium name="RefSeq"/>
        </authorList>
    </citation>
    <scope>IDENTIFICATION</scope>
    <source>
        <tissue evidence="7 8">Muscle</tissue>
    </source>
</reference>
<feature type="compositionally biased region" description="Basic and acidic residues" evidence="3">
    <location>
        <begin position="34"/>
        <end position="62"/>
    </location>
</feature>
<evidence type="ECO:0000259" key="5">
    <source>
        <dbReference type="SMART" id="SM00642"/>
    </source>
</evidence>
<dbReference type="Pfam" id="PF16028">
    <property type="entry name" value="SLC3A2_N"/>
    <property type="match status" value="1"/>
</dbReference>
<gene>
    <name evidence="7 8" type="primary">LOC106470488</name>
</gene>
<evidence type="ECO:0000256" key="1">
    <source>
        <dbReference type="ARBA" id="ARBA00001657"/>
    </source>
</evidence>
<dbReference type="Gene3D" id="3.90.400.10">
    <property type="entry name" value="Oligo-1,6-glucosidase, Domain 2"/>
    <property type="match status" value="1"/>
</dbReference>
<feature type="region of interest" description="Disordered" evidence="3">
    <location>
        <begin position="1"/>
        <end position="62"/>
    </location>
</feature>
<dbReference type="GeneID" id="106470488"/>
<accession>A0ABM1BQ47</accession>
<evidence type="ECO:0000313" key="7">
    <source>
        <dbReference type="RefSeq" id="XP_013786502.1"/>
    </source>
</evidence>
<dbReference type="InterPro" id="IPR045857">
    <property type="entry name" value="O16G_dom_2"/>
</dbReference>